<comment type="caution">
    <text evidence="2">The sequence shown here is derived from an EMBL/GenBank/DDBJ whole genome shotgun (WGS) entry which is preliminary data.</text>
</comment>
<organism evidence="2 5">
    <name type="scientific">Streptomyces acidiscabies</name>
    <dbReference type="NCBI Taxonomy" id="42234"/>
    <lineage>
        <taxon>Bacteria</taxon>
        <taxon>Bacillati</taxon>
        <taxon>Actinomycetota</taxon>
        <taxon>Actinomycetes</taxon>
        <taxon>Kitasatosporales</taxon>
        <taxon>Streptomycetaceae</taxon>
        <taxon>Streptomyces</taxon>
    </lineage>
</organism>
<gene>
    <name evidence="2" type="ORF">PV399_36415</name>
    <name evidence="3" type="ORF">PV666_37865</name>
</gene>
<protein>
    <submittedName>
        <fullName evidence="2">Uncharacterized protein</fullName>
    </submittedName>
</protein>
<evidence type="ECO:0000313" key="4">
    <source>
        <dbReference type="Proteomes" id="UP001272987"/>
    </source>
</evidence>
<reference evidence="2 4" key="1">
    <citation type="journal article" date="2023" name="Microb. Genom.">
        <title>Mesoterricola silvestris gen. nov., sp. nov., Mesoterricola sediminis sp. nov., Geothrix oryzae sp. nov., Geothrix edaphica sp. nov., Geothrix rubra sp. nov., and Geothrix limicola sp. nov., six novel members of Acidobacteriota isolated from soils.</title>
        <authorList>
            <person name="Weisberg A.J."/>
            <person name="Pearce E."/>
            <person name="Kramer C.G."/>
            <person name="Chang J.H."/>
            <person name="Clarke C.R."/>
        </authorList>
    </citation>
    <scope>NUCLEOTIDE SEQUENCE</scope>
    <source>
        <strain evidence="3 4">NB05-1H</strain>
        <strain evidence="2">NRRL_B-16521</strain>
    </source>
</reference>
<evidence type="ECO:0000313" key="5">
    <source>
        <dbReference type="Proteomes" id="UP001282288"/>
    </source>
</evidence>
<dbReference type="RefSeq" id="WP_010351367.1">
    <property type="nucleotide sequence ID" value="NZ_BCML01000076.1"/>
</dbReference>
<dbReference type="GeneID" id="69805644"/>
<sequence>MRDAIARALTWARLILTPRPRPGRHSPAYLTAQPTPDGLAPVSPWSRPWTSISKEEAAEIFRLQIENDQLALNAWELRIQWERRRAAALATMGIDHPYTYPDAPFDAASFRTHT</sequence>
<feature type="region of interest" description="Disordered" evidence="1">
    <location>
        <begin position="19"/>
        <end position="43"/>
    </location>
</feature>
<evidence type="ECO:0000313" key="3">
    <source>
        <dbReference type="EMBL" id="MDX3023600.1"/>
    </source>
</evidence>
<accession>A0AAP6BIE4</accession>
<evidence type="ECO:0000313" key="2">
    <source>
        <dbReference type="EMBL" id="MDX2965170.1"/>
    </source>
</evidence>
<dbReference type="Proteomes" id="UP001282288">
    <property type="component" value="Unassembled WGS sequence"/>
</dbReference>
<keyword evidence="4" id="KW-1185">Reference proteome</keyword>
<evidence type="ECO:0000256" key="1">
    <source>
        <dbReference type="SAM" id="MobiDB-lite"/>
    </source>
</evidence>
<name>A0AAP6BIE4_9ACTN</name>
<dbReference type="EMBL" id="JARAWC010000038">
    <property type="protein sequence ID" value="MDX2965170.1"/>
    <property type="molecule type" value="Genomic_DNA"/>
</dbReference>
<dbReference type="Proteomes" id="UP001272987">
    <property type="component" value="Unassembled WGS sequence"/>
</dbReference>
<proteinExistence type="predicted"/>
<dbReference type="AlphaFoldDB" id="A0AAP6BIE4"/>
<dbReference type="EMBL" id="JARAWP010000028">
    <property type="protein sequence ID" value="MDX3023600.1"/>
    <property type="molecule type" value="Genomic_DNA"/>
</dbReference>